<feature type="region of interest" description="Disordered" evidence="1">
    <location>
        <begin position="81"/>
        <end position="100"/>
    </location>
</feature>
<organism evidence="2 3">
    <name type="scientific">Dipteronia dyeriana</name>
    <dbReference type="NCBI Taxonomy" id="168575"/>
    <lineage>
        <taxon>Eukaryota</taxon>
        <taxon>Viridiplantae</taxon>
        <taxon>Streptophyta</taxon>
        <taxon>Embryophyta</taxon>
        <taxon>Tracheophyta</taxon>
        <taxon>Spermatophyta</taxon>
        <taxon>Magnoliopsida</taxon>
        <taxon>eudicotyledons</taxon>
        <taxon>Gunneridae</taxon>
        <taxon>Pentapetalae</taxon>
        <taxon>rosids</taxon>
        <taxon>malvids</taxon>
        <taxon>Sapindales</taxon>
        <taxon>Sapindaceae</taxon>
        <taxon>Hippocastanoideae</taxon>
        <taxon>Acereae</taxon>
        <taxon>Dipteronia</taxon>
    </lineage>
</organism>
<gene>
    <name evidence="2" type="ORF">Ddye_012571</name>
</gene>
<protein>
    <submittedName>
        <fullName evidence="2">Uncharacterized protein</fullName>
    </submittedName>
</protein>
<reference evidence="2" key="1">
    <citation type="journal article" date="2023" name="Plant J.">
        <title>Genome sequences and population genomics provide insights into the demographic history, inbreeding, and mutation load of two 'living fossil' tree species of Dipteronia.</title>
        <authorList>
            <person name="Feng Y."/>
            <person name="Comes H.P."/>
            <person name="Chen J."/>
            <person name="Zhu S."/>
            <person name="Lu R."/>
            <person name="Zhang X."/>
            <person name="Li P."/>
            <person name="Qiu J."/>
            <person name="Olsen K.M."/>
            <person name="Qiu Y."/>
        </authorList>
    </citation>
    <scope>NUCLEOTIDE SEQUENCE</scope>
    <source>
        <strain evidence="2">KIB01</strain>
    </source>
</reference>
<name>A0AAD9X4P8_9ROSI</name>
<accession>A0AAD9X4P8</accession>
<dbReference type="AlphaFoldDB" id="A0AAD9X4P8"/>
<evidence type="ECO:0000313" key="3">
    <source>
        <dbReference type="Proteomes" id="UP001280121"/>
    </source>
</evidence>
<dbReference type="EMBL" id="JANJYI010000004">
    <property type="protein sequence ID" value="KAK2652715.1"/>
    <property type="molecule type" value="Genomic_DNA"/>
</dbReference>
<evidence type="ECO:0000256" key="1">
    <source>
        <dbReference type="SAM" id="MobiDB-lite"/>
    </source>
</evidence>
<keyword evidence="3" id="KW-1185">Reference proteome</keyword>
<evidence type="ECO:0000313" key="2">
    <source>
        <dbReference type="EMBL" id="KAK2652715.1"/>
    </source>
</evidence>
<comment type="caution">
    <text evidence="2">The sequence shown here is derived from an EMBL/GenBank/DDBJ whole genome shotgun (WGS) entry which is preliminary data.</text>
</comment>
<proteinExistence type="predicted"/>
<dbReference type="Proteomes" id="UP001280121">
    <property type="component" value="Unassembled WGS sequence"/>
</dbReference>
<feature type="non-terminal residue" evidence="2">
    <location>
        <position position="1"/>
    </location>
</feature>
<sequence>GKVHGSGRKWRIRCFLNFWPDSIEIWTTLGGRIIGWRPLSSVYGVFPEGERKTNTTLRLRKEVDQLGLDVHGSEPQSYFLTHGPHGNEFETGQNQQRKRPFCEHCRKPGHKKDICWEIHGNPTD</sequence>